<dbReference type="Proteomes" id="UP000027284">
    <property type="component" value="Unassembled WGS sequence"/>
</dbReference>
<comment type="caution">
    <text evidence="3">The sequence shown here is derived from an EMBL/GenBank/DDBJ whole genome shotgun (WGS) entry which is preliminary data.</text>
</comment>
<evidence type="ECO:0000313" key="4">
    <source>
        <dbReference type="Proteomes" id="UP000027284"/>
    </source>
</evidence>
<dbReference type="STRING" id="1312852.EG19_05815"/>
<dbReference type="InterPro" id="IPR043726">
    <property type="entry name" value="LiaI-LiaF-like_TM1"/>
</dbReference>
<keyword evidence="4" id="KW-1185">Reference proteome</keyword>
<proteinExistence type="predicted"/>
<keyword evidence="1" id="KW-1133">Transmembrane helix</keyword>
<reference evidence="3 4" key="1">
    <citation type="submission" date="2014-04" db="EMBL/GenBank/DDBJ databases">
        <title>The Genome Sequence of Thermoanaerobaculum aquaticum MP-01, The First Cultivated Group 23 Acidobacterium.</title>
        <authorList>
            <person name="Stamps B.W."/>
            <person name="Losey N.A."/>
            <person name="Lawson P.A."/>
            <person name="Stevenson B.S."/>
        </authorList>
    </citation>
    <scope>NUCLEOTIDE SEQUENCE [LARGE SCALE GENOMIC DNA]</scope>
    <source>
        <strain evidence="3 4">MP-01</strain>
    </source>
</reference>
<feature type="transmembrane region" description="Helical" evidence="1">
    <location>
        <begin position="84"/>
        <end position="103"/>
    </location>
</feature>
<organism evidence="3 4">
    <name type="scientific">Thermoanaerobaculum aquaticum</name>
    <dbReference type="NCBI Taxonomy" id="1312852"/>
    <lineage>
        <taxon>Bacteria</taxon>
        <taxon>Pseudomonadati</taxon>
        <taxon>Acidobacteriota</taxon>
        <taxon>Thermoanaerobaculia</taxon>
        <taxon>Thermoanaerobaculales</taxon>
        <taxon>Thermoanaerobaculaceae</taxon>
        <taxon>Thermoanaerobaculum</taxon>
    </lineage>
</organism>
<feature type="transmembrane region" description="Helical" evidence="1">
    <location>
        <begin position="12"/>
        <end position="33"/>
    </location>
</feature>
<feature type="transmembrane region" description="Helical" evidence="1">
    <location>
        <begin position="109"/>
        <end position="127"/>
    </location>
</feature>
<accession>A0A062XVN4</accession>
<protein>
    <recommendedName>
        <fullName evidence="2">LiaI-LiaF-like transmembrane region domain-containing protein</fullName>
    </recommendedName>
</protein>
<evidence type="ECO:0000259" key="2">
    <source>
        <dbReference type="Pfam" id="PF18917"/>
    </source>
</evidence>
<sequence length="145" mass="15675">MLFSLLPGLGHIYLGLYQRGVAFFAAFLAALWLADHADLSGALVAFVFFFTMFDAHRMATLLAAAPPGAPLVSAPQSTFGKGNLTMGVVLLLAGALLLYSNFYPLDLSFLADWWPLGLILFGLWLVVRDLRGKTAKENVQDGPTV</sequence>
<dbReference type="AlphaFoldDB" id="A0A062XVN4"/>
<feature type="transmembrane region" description="Helical" evidence="1">
    <location>
        <begin position="39"/>
        <end position="63"/>
    </location>
</feature>
<dbReference type="EMBL" id="JMFG01000022">
    <property type="protein sequence ID" value="KDA53439.1"/>
    <property type="molecule type" value="Genomic_DNA"/>
</dbReference>
<gene>
    <name evidence="3" type="ORF">EG19_05815</name>
</gene>
<feature type="domain" description="LiaI-LiaF-like transmembrane region" evidence="2">
    <location>
        <begin position="84"/>
        <end position="126"/>
    </location>
</feature>
<evidence type="ECO:0000256" key="1">
    <source>
        <dbReference type="SAM" id="Phobius"/>
    </source>
</evidence>
<evidence type="ECO:0000313" key="3">
    <source>
        <dbReference type="EMBL" id="KDA53439.1"/>
    </source>
</evidence>
<name>A0A062XVN4_9BACT</name>
<dbReference type="Pfam" id="PF18917">
    <property type="entry name" value="LiaI-LiaF-like_TM1"/>
    <property type="match status" value="1"/>
</dbReference>
<keyword evidence="1" id="KW-0472">Membrane</keyword>
<keyword evidence="1" id="KW-0812">Transmembrane</keyword>